<feature type="region of interest" description="Disordered" evidence="1">
    <location>
        <begin position="1132"/>
        <end position="1193"/>
    </location>
</feature>
<feature type="region of interest" description="Disordered" evidence="1">
    <location>
        <begin position="816"/>
        <end position="905"/>
    </location>
</feature>
<feature type="region of interest" description="Disordered" evidence="1">
    <location>
        <begin position="1237"/>
        <end position="1304"/>
    </location>
</feature>
<dbReference type="OrthoDB" id="6137831at2759"/>
<accession>A0A210QB30</accession>
<feature type="compositionally biased region" description="Basic residues" evidence="1">
    <location>
        <begin position="1182"/>
        <end position="1192"/>
    </location>
</feature>
<feature type="region of interest" description="Disordered" evidence="1">
    <location>
        <begin position="1578"/>
        <end position="1607"/>
    </location>
</feature>
<evidence type="ECO:0000313" key="2">
    <source>
        <dbReference type="EMBL" id="OWF45939.1"/>
    </source>
</evidence>
<evidence type="ECO:0000313" key="3">
    <source>
        <dbReference type="Proteomes" id="UP000242188"/>
    </source>
</evidence>
<feature type="compositionally biased region" description="Basic and acidic residues" evidence="1">
    <location>
        <begin position="844"/>
        <end position="856"/>
    </location>
</feature>
<gene>
    <name evidence="2" type="ORF">KP79_PYT07334</name>
</gene>
<proteinExistence type="predicted"/>
<feature type="compositionally biased region" description="Basic residues" evidence="1">
    <location>
        <begin position="826"/>
        <end position="839"/>
    </location>
</feature>
<feature type="compositionally biased region" description="Polar residues" evidence="1">
    <location>
        <begin position="1047"/>
        <end position="1057"/>
    </location>
</feature>
<keyword evidence="3" id="KW-1185">Reference proteome</keyword>
<protein>
    <submittedName>
        <fullName evidence="2">Uncharacterized protein</fullName>
    </submittedName>
</protein>
<feature type="compositionally biased region" description="Polar residues" evidence="1">
    <location>
        <begin position="1244"/>
        <end position="1254"/>
    </location>
</feature>
<reference evidence="2 3" key="1">
    <citation type="journal article" date="2017" name="Nat. Ecol. Evol.">
        <title>Scallop genome provides insights into evolution of bilaterian karyotype and development.</title>
        <authorList>
            <person name="Wang S."/>
            <person name="Zhang J."/>
            <person name="Jiao W."/>
            <person name="Li J."/>
            <person name="Xun X."/>
            <person name="Sun Y."/>
            <person name="Guo X."/>
            <person name="Huan P."/>
            <person name="Dong B."/>
            <person name="Zhang L."/>
            <person name="Hu X."/>
            <person name="Sun X."/>
            <person name="Wang J."/>
            <person name="Zhao C."/>
            <person name="Wang Y."/>
            <person name="Wang D."/>
            <person name="Huang X."/>
            <person name="Wang R."/>
            <person name="Lv J."/>
            <person name="Li Y."/>
            <person name="Zhang Z."/>
            <person name="Liu B."/>
            <person name="Lu W."/>
            <person name="Hui Y."/>
            <person name="Liang J."/>
            <person name="Zhou Z."/>
            <person name="Hou R."/>
            <person name="Li X."/>
            <person name="Liu Y."/>
            <person name="Li H."/>
            <person name="Ning X."/>
            <person name="Lin Y."/>
            <person name="Zhao L."/>
            <person name="Xing Q."/>
            <person name="Dou J."/>
            <person name="Li Y."/>
            <person name="Mao J."/>
            <person name="Guo H."/>
            <person name="Dou H."/>
            <person name="Li T."/>
            <person name="Mu C."/>
            <person name="Jiang W."/>
            <person name="Fu Q."/>
            <person name="Fu X."/>
            <person name="Miao Y."/>
            <person name="Liu J."/>
            <person name="Yu Q."/>
            <person name="Li R."/>
            <person name="Liao H."/>
            <person name="Li X."/>
            <person name="Kong Y."/>
            <person name="Jiang Z."/>
            <person name="Chourrout D."/>
            <person name="Li R."/>
            <person name="Bao Z."/>
        </authorList>
    </citation>
    <scope>NUCLEOTIDE SEQUENCE [LARGE SCALE GENOMIC DNA]</scope>
    <source>
        <strain evidence="2 3">PY_sf001</strain>
    </source>
</reference>
<comment type="caution">
    <text evidence="2">The sequence shown here is derived from an EMBL/GenBank/DDBJ whole genome shotgun (WGS) entry which is preliminary data.</text>
</comment>
<feature type="compositionally biased region" description="Polar residues" evidence="1">
    <location>
        <begin position="960"/>
        <end position="981"/>
    </location>
</feature>
<organism evidence="2 3">
    <name type="scientific">Mizuhopecten yessoensis</name>
    <name type="common">Japanese scallop</name>
    <name type="synonym">Patinopecten yessoensis</name>
    <dbReference type="NCBI Taxonomy" id="6573"/>
    <lineage>
        <taxon>Eukaryota</taxon>
        <taxon>Metazoa</taxon>
        <taxon>Spiralia</taxon>
        <taxon>Lophotrochozoa</taxon>
        <taxon>Mollusca</taxon>
        <taxon>Bivalvia</taxon>
        <taxon>Autobranchia</taxon>
        <taxon>Pteriomorphia</taxon>
        <taxon>Pectinida</taxon>
        <taxon>Pectinoidea</taxon>
        <taxon>Pectinidae</taxon>
        <taxon>Mizuhopecten</taxon>
    </lineage>
</organism>
<sequence length="1679" mass="189922">MPQLISRVDYHTTMGSFSDGSSQNKMSLLLRGCFGCRRKSSELSEKKTKKARLSLINRLRIRCLQRTDASETDVCKVTKEKNSVLSRAREGMNWPLLRMTERCTIFLRNFHMNWRYFQALKSEGLLVTIASSVASPVLNIAWLFTDGEITNTRQSFHSSHQKSNWDVVIYTGITVEMKANFNYDHVNEPILDGLPCSYWLEMIEPTIPIILDLFSMRHRKTNLSRLRAFEYIYEDFMTRHGDTFTDQLDPNMQGPHQLLVNRIHNTPFPTMELGTTAALVHNAMINRERQFQEPFRCRRPNHRSRCTTRPRPVSILSRRGCTPELVQDIVPNPNGSITTQNSTGLVADPDCTDSLENRDPNWYVPVILQLAACSQLQFPDGCSYRSDDDDISECSETDVVCSQGQFLDVNDTGCDNNIVGRSGMSDVCFPTKSHSVTFDDDIAGCSSMGVEPCSSEENIIGFLICKSEINEVFTTADDTSGRSGTLSAVVDEGDIDEYVDLILEKAVTSIGSIQGRLENAHDLPPCYSSSIDTTEPIPMAVPRSPSNIVFGSGETCLSTRDMEEQSIPCSPCPHLYHDECVIDEIALMNLNQSSSNYKYIGHPERCMIDACLRNTKQIIPMFHPNQHCSKPTFSAGKGGTAVPNTRCFPEDCLSVKLAMLNTNQSALSHHTQHRFRNRCEHSPDTWFYHANENVYKPETLRPDSSDLRFRKASIHLYIKEMTDANICNPKAPEIIRTFEGSRGPLGRRFFVNCATELLNEIDKKESTRWIPTKKQRWEFRNRSEVSVALVEEAANTEPELPNRQRIPVFETTQRKHTIVEGERRKVVPKKKRKTKRRNTFHVSKSKDKKETSRLAEDSTEDTDADLPGNHLRSRGDESQGSIFPFSENCTTTKETNPVCDKEKGKCDFSEKTHSAEYEHSEELWKQHIKSQNKSCNTAEKVVELGKHIEAGVCNKVHGNRTSTPYPTSIRYTRSADSQRNGRANVAGGSRSGDKSQVSRTDQLREGRNIKVNTSHHSYIGNNSTLHRRSHSQNITSTVQCGAAGYQSRASKQNLSYSKRSRQPQSKRETSSEYTTQDVTSNRSVSTKEQRYDLHSQRIYVGENEEVSSINVQPSDSTDQTKHLLKNSLACTDDSDANKNGIQHRKCPSFHGSQRPIDRQKKYVSSANDADSSSSNCKDEPKKKSKVRCRKQKTNTVQRKLAVVATGTGLYDHCNSSCFLSSESKQILANLRHNQKPKLLKSDEGTLSSENGSRQSLDENSEATPIPTMGRSQDVQNNTDQPKNTVNWSLSETEGSPSSYYGEETDYDDAYCMDAREQTNAPSKSLEKSDCKDAADEDRIGYSSSIEWNDSCWTEEEDFSYDTDVSSSDSLLGDEGYVIVNLSDTFHSDSSSRLESYTSQYTVRSGHWENRQGSGSFSSDCSLEYSSAEQNDSTTIKSPSLCYKSTGQYFYKNSDASLHSVAHNSTSVVYIRDRVNEKHSTDDESLAFAEQKEHLDSDGIVSNEEVDQDSIIKQVNREKKSITRAKQDHIPFKYLQISEGTSTPSVHDDQNECTSSETDVQDHAQDKCMSGYMSCSGNMEEPLESSADIQENSSASDSNSDERPVKLRDQQVRRFYDVGDWVTSVDAVRRHRESRRQRGILQYQWNGMYVISRMYDNPVGQRIRQQRGQFRAWLDRRQSR</sequence>
<name>A0A210QB30_MIZYE</name>
<dbReference type="Proteomes" id="UP000242188">
    <property type="component" value="Unassembled WGS sequence"/>
</dbReference>
<feature type="region of interest" description="Disordered" evidence="1">
    <location>
        <begin position="1537"/>
        <end position="1561"/>
    </location>
</feature>
<feature type="compositionally biased region" description="Polar residues" evidence="1">
    <location>
        <begin position="1010"/>
        <end position="1024"/>
    </location>
</feature>
<feature type="compositionally biased region" description="Polar residues" evidence="1">
    <location>
        <begin position="1071"/>
        <end position="1084"/>
    </location>
</feature>
<feature type="compositionally biased region" description="Polar residues" evidence="1">
    <location>
        <begin position="1269"/>
        <end position="1298"/>
    </location>
</feature>
<evidence type="ECO:0000256" key="1">
    <source>
        <dbReference type="SAM" id="MobiDB-lite"/>
    </source>
</evidence>
<dbReference type="EMBL" id="NEDP02004373">
    <property type="protein sequence ID" value="OWF45939.1"/>
    <property type="molecule type" value="Genomic_DNA"/>
</dbReference>
<feature type="region of interest" description="Disordered" evidence="1">
    <location>
        <begin position="960"/>
        <end position="1091"/>
    </location>
</feature>
<feature type="compositionally biased region" description="Low complexity" evidence="1">
    <location>
        <begin position="1164"/>
        <end position="1175"/>
    </location>
</feature>